<feature type="domain" description="Cardiolipin synthase N-terminal" evidence="8">
    <location>
        <begin position="34"/>
        <end position="74"/>
    </location>
</feature>
<evidence type="ECO:0000313" key="9">
    <source>
        <dbReference type="EMBL" id="GAA4914471.1"/>
    </source>
</evidence>
<feature type="transmembrane region" description="Helical" evidence="7">
    <location>
        <begin position="23"/>
        <end position="43"/>
    </location>
</feature>
<evidence type="ECO:0000313" key="10">
    <source>
        <dbReference type="Proteomes" id="UP001500368"/>
    </source>
</evidence>
<name>A0ABP9FTC6_9MICC</name>
<dbReference type="Pfam" id="PF13396">
    <property type="entry name" value="PLDc_N"/>
    <property type="match status" value="1"/>
</dbReference>
<keyword evidence="3 7" id="KW-0812">Transmembrane</keyword>
<dbReference type="EMBL" id="BAABLW010000002">
    <property type="protein sequence ID" value="GAA4914471.1"/>
    <property type="molecule type" value="Genomic_DNA"/>
</dbReference>
<dbReference type="Proteomes" id="UP001500368">
    <property type="component" value="Unassembled WGS sequence"/>
</dbReference>
<evidence type="ECO:0000256" key="6">
    <source>
        <dbReference type="SAM" id="MobiDB-lite"/>
    </source>
</evidence>
<feature type="transmembrane region" description="Helical" evidence="7">
    <location>
        <begin position="55"/>
        <end position="74"/>
    </location>
</feature>
<comment type="caution">
    <text evidence="9">The sequence shown here is derived from an EMBL/GenBank/DDBJ whole genome shotgun (WGS) entry which is preliminary data.</text>
</comment>
<gene>
    <name evidence="9" type="ORF">GCM10025790_06750</name>
</gene>
<evidence type="ECO:0000256" key="2">
    <source>
        <dbReference type="ARBA" id="ARBA00022475"/>
    </source>
</evidence>
<dbReference type="InterPro" id="IPR027379">
    <property type="entry name" value="CLS_N"/>
</dbReference>
<evidence type="ECO:0000259" key="8">
    <source>
        <dbReference type="Pfam" id="PF13396"/>
    </source>
</evidence>
<dbReference type="RefSeq" id="WP_345476659.1">
    <property type="nucleotide sequence ID" value="NZ_BAABLW010000002.1"/>
</dbReference>
<organism evidence="9 10">
    <name type="scientific">Nesterenkonia rhizosphaerae</name>
    <dbReference type="NCBI Taxonomy" id="1348272"/>
    <lineage>
        <taxon>Bacteria</taxon>
        <taxon>Bacillati</taxon>
        <taxon>Actinomycetota</taxon>
        <taxon>Actinomycetes</taxon>
        <taxon>Micrococcales</taxon>
        <taxon>Micrococcaceae</taxon>
        <taxon>Nesterenkonia</taxon>
    </lineage>
</organism>
<keyword evidence="10" id="KW-1185">Reference proteome</keyword>
<reference evidence="10" key="1">
    <citation type="journal article" date="2019" name="Int. J. Syst. Evol. Microbiol.">
        <title>The Global Catalogue of Microorganisms (GCM) 10K type strain sequencing project: providing services to taxonomists for standard genome sequencing and annotation.</title>
        <authorList>
            <consortium name="The Broad Institute Genomics Platform"/>
            <consortium name="The Broad Institute Genome Sequencing Center for Infectious Disease"/>
            <person name="Wu L."/>
            <person name="Ma J."/>
        </authorList>
    </citation>
    <scope>NUCLEOTIDE SEQUENCE [LARGE SCALE GENOMIC DNA]</scope>
    <source>
        <strain evidence="10">JCM 19129</strain>
    </source>
</reference>
<evidence type="ECO:0000256" key="1">
    <source>
        <dbReference type="ARBA" id="ARBA00004651"/>
    </source>
</evidence>
<evidence type="ECO:0000256" key="5">
    <source>
        <dbReference type="ARBA" id="ARBA00023136"/>
    </source>
</evidence>
<sequence>MFVPQLFSALAAATPAGSEPLPWWLRFGGILAVAALAAALMVLMQTRHQRRAGVLWVLVIFLVPIIGPLTYIIAQSISYRRNNPTASKGRAERMAPEEYSTGQAKTTDDDAGPARRG</sequence>
<keyword evidence="5 7" id="KW-0472">Membrane</keyword>
<keyword evidence="4 7" id="KW-1133">Transmembrane helix</keyword>
<accession>A0ABP9FTC6</accession>
<evidence type="ECO:0000256" key="3">
    <source>
        <dbReference type="ARBA" id="ARBA00022692"/>
    </source>
</evidence>
<comment type="subcellular location">
    <subcellularLocation>
        <location evidence="1">Cell membrane</location>
        <topology evidence="1">Multi-pass membrane protein</topology>
    </subcellularLocation>
</comment>
<feature type="region of interest" description="Disordered" evidence="6">
    <location>
        <begin position="83"/>
        <end position="117"/>
    </location>
</feature>
<evidence type="ECO:0000256" key="4">
    <source>
        <dbReference type="ARBA" id="ARBA00022989"/>
    </source>
</evidence>
<evidence type="ECO:0000256" key="7">
    <source>
        <dbReference type="SAM" id="Phobius"/>
    </source>
</evidence>
<proteinExistence type="predicted"/>
<keyword evidence="2" id="KW-1003">Cell membrane</keyword>
<protein>
    <recommendedName>
        <fullName evidence="8">Cardiolipin synthase N-terminal domain-containing protein</fullName>
    </recommendedName>
</protein>